<dbReference type="PANTHER" id="PTHR37973">
    <property type="entry name" value="CHONDROITIN PROTEOGLYCAN 3"/>
    <property type="match status" value="1"/>
</dbReference>
<accession>A0A0N4Y148</accession>
<keyword evidence="3" id="KW-1185">Reference proteome</keyword>
<dbReference type="OMA" id="CNCAACL"/>
<name>A0A0N4Y148_NIPBR</name>
<dbReference type="PANTHER" id="PTHR37973:SF1">
    <property type="entry name" value="DICKKOPF_N DOMAIN-CONTAINING PROTEIN"/>
    <property type="match status" value="1"/>
</dbReference>
<dbReference type="STRING" id="27835.A0A0N4Y148"/>
<dbReference type="Proteomes" id="UP000271162">
    <property type="component" value="Unassembled WGS sequence"/>
</dbReference>
<protein>
    <submittedName>
        <fullName evidence="4">Chondroitin proteoglycan 3</fullName>
    </submittedName>
</protein>
<reference evidence="2 3" key="2">
    <citation type="submission" date="2018-11" db="EMBL/GenBank/DDBJ databases">
        <authorList>
            <consortium name="Pathogen Informatics"/>
        </authorList>
    </citation>
    <scope>NUCLEOTIDE SEQUENCE [LARGE SCALE GENOMIC DNA]</scope>
</reference>
<feature type="chain" id="PRO_5043125050" evidence="1">
    <location>
        <begin position="16"/>
        <end position="153"/>
    </location>
</feature>
<feature type="signal peptide" evidence="1">
    <location>
        <begin position="1"/>
        <end position="15"/>
    </location>
</feature>
<dbReference type="InterPro" id="IPR039260">
    <property type="entry name" value="Cpg-3"/>
</dbReference>
<dbReference type="EMBL" id="UYSL01020124">
    <property type="protein sequence ID" value="VDL72907.1"/>
    <property type="molecule type" value="Genomic_DNA"/>
</dbReference>
<evidence type="ECO:0000313" key="4">
    <source>
        <dbReference type="WBParaSite" id="NBR_0000931701-mRNA-1"/>
    </source>
</evidence>
<evidence type="ECO:0000256" key="1">
    <source>
        <dbReference type="SAM" id="SignalP"/>
    </source>
</evidence>
<keyword evidence="1" id="KW-0732">Signal</keyword>
<sequence>MQLILFTLFVGHALCLPFDFPRFKRDDVEGSVLSKHISIYTSERFQTSKTCKPLDTCYNDDQCSGGKCFGTFVGTCDCQACKNFFICQSDADCGGLKGACNSMKLCDCNAGYKNAGYTSFFDALTKFCHIKTCTDDKDCFGLTCTPGKCMCVP</sequence>
<dbReference type="AlphaFoldDB" id="A0A0N4Y148"/>
<evidence type="ECO:0000313" key="3">
    <source>
        <dbReference type="Proteomes" id="UP000271162"/>
    </source>
</evidence>
<reference evidence="4" key="1">
    <citation type="submission" date="2017-02" db="UniProtKB">
        <authorList>
            <consortium name="WormBaseParasite"/>
        </authorList>
    </citation>
    <scope>IDENTIFICATION</scope>
</reference>
<evidence type="ECO:0000313" key="2">
    <source>
        <dbReference type="EMBL" id="VDL72907.1"/>
    </source>
</evidence>
<proteinExistence type="predicted"/>
<organism evidence="4">
    <name type="scientific">Nippostrongylus brasiliensis</name>
    <name type="common">Rat hookworm</name>
    <dbReference type="NCBI Taxonomy" id="27835"/>
    <lineage>
        <taxon>Eukaryota</taxon>
        <taxon>Metazoa</taxon>
        <taxon>Ecdysozoa</taxon>
        <taxon>Nematoda</taxon>
        <taxon>Chromadorea</taxon>
        <taxon>Rhabditida</taxon>
        <taxon>Rhabditina</taxon>
        <taxon>Rhabditomorpha</taxon>
        <taxon>Strongyloidea</taxon>
        <taxon>Heligmosomidae</taxon>
        <taxon>Nippostrongylus</taxon>
    </lineage>
</organism>
<dbReference type="WBParaSite" id="NBR_0000931701-mRNA-1">
    <property type="protein sequence ID" value="NBR_0000931701-mRNA-1"/>
    <property type="gene ID" value="NBR_0000931701"/>
</dbReference>
<gene>
    <name evidence="2" type="ORF">NBR_LOCUS9318</name>
</gene>